<sequence length="153" mass="17521">MELMVSYHYLEIRDLILLTSLTLSSRFFSVAAATFQDVWRPRSSKTCDGRCLAHLVLAKLGVNASNIRTTEVIRMVGENNNETIVEMKSYQLIVDKVDEELREIEKKLSQVEEEMIKALDYEDLEKVWFAPHNPLAKFLCASKGLSSFAFGRE</sequence>
<dbReference type="GeneID" id="130511918"/>
<keyword evidence="2" id="KW-1185">Reference proteome</keyword>
<feature type="coiled-coil region" evidence="1">
    <location>
        <begin position="87"/>
        <end position="121"/>
    </location>
</feature>
<reference evidence="3" key="2">
    <citation type="submission" date="2025-08" db="UniProtKB">
        <authorList>
            <consortium name="RefSeq"/>
        </authorList>
    </citation>
    <scope>IDENTIFICATION</scope>
    <source>
        <tissue evidence="3">Leaf</tissue>
    </source>
</reference>
<dbReference type="AlphaFoldDB" id="A0A9W3DQ42"/>
<dbReference type="KEGG" id="rsz:130511918"/>
<evidence type="ECO:0000313" key="2">
    <source>
        <dbReference type="Proteomes" id="UP000504610"/>
    </source>
</evidence>
<organism evidence="2 3">
    <name type="scientific">Raphanus sativus</name>
    <name type="common">Radish</name>
    <name type="synonym">Raphanus raphanistrum var. sativus</name>
    <dbReference type="NCBI Taxonomy" id="3726"/>
    <lineage>
        <taxon>Eukaryota</taxon>
        <taxon>Viridiplantae</taxon>
        <taxon>Streptophyta</taxon>
        <taxon>Embryophyta</taxon>
        <taxon>Tracheophyta</taxon>
        <taxon>Spermatophyta</taxon>
        <taxon>Magnoliopsida</taxon>
        <taxon>eudicotyledons</taxon>
        <taxon>Gunneridae</taxon>
        <taxon>Pentapetalae</taxon>
        <taxon>rosids</taxon>
        <taxon>malvids</taxon>
        <taxon>Brassicales</taxon>
        <taxon>Brassicaceae</taxon>
        <taxon>Brassiceae</taxon>
        <taxon>Raphanus</taxon>
    </lineage>
</organism>
<accession>A0A9W3DQ42</accession>
<dbReference type="RefSeq" id="XP_056865768.1">
    <property type="nucleotide sequence ID" value="XM_057009788.1"/>
</dbReference>
<proteinExistence type="predicted"/>
<keyword evidence="1" id="KW-0175">Coiled coil</keyword>
<evidence type="ECO:0000256" key="1">
    <source>
        <dbReference type="SAM" id="Coils"/>
    </source>
</evidence>
<evidence type="ECO:0000313" key="3">
    <source>
        <dbReference type="RefSeq" id="XP_056865768.1"/>
    </source>
</evidence>
<protein>
    <submittedName>
        <fullName evidence="3">Uncharacterized protein LOC130511918</fullName>
    </submittedName>
</protein>
<dbReference type="Proteomes" id="UP000504610">
    <property type="component" value="Chromosome 4"/>
</dbReference>
<reference evidence="2" key="1">
    <citation type="journal article" date="2019" name="Database">
        <title>The radish genome database (RadishGD): an integrated information resource for radish genomics.</title>
        <authorList>
            <person name="Yu H.J."/>
            <person name="Baek S."/>
            <person name="Lee Y.J."/>
            <person name="Cho A."/>
            <person name="Mun J.H."/>
        </authorList>
    </citation>
    <scope>NUCLEOTIDE SEQUENCE [LARGE SCALE GENOMIC DNA]</scope>
    <source>
        <strain evidence="2">cv. WK10039</strain>
    </source>
</reference>
<dbReference type="OrthoDB" id="47330at2759"/>
<gene>
    <name evidence="3" type="primary">LOC130511918</name>
</gene>
<name>A0A9W3DQ42_RAPSA</name>